<dbReference type="Gene3D" id="3.30.360.10">
    <property type="entry name" value="Dihydrodipicolinate Reductase, domain 2"/>
    <property type="match status" value="1"/>
</dbReference>
<dbReference type="SUPFAM" id="SSF51735">
    <property type="entry name" value="NAD(P)-binding Rossmann-fold domains"/>
    <property type="match status" value="1"/>
</dbReference>
<dbReference type="Pfam" id="PF22725">
    <property type="entry name" value="GFO_IDH_MocA_C3"/>
    <property type="match status" value="1"/>
</dbReference>
<reference evidence="3 4" key="1">
    <citation type="submission" date="2019-12" db="EMBL/GenBank/DDBJ databases">
        <title>Nitratireductor arenosus sp. nov., Isolated from sea sand, Jeju island, South Korea.</title>
        <authorList>
            <person name="Kim W."/>
        </authorList>
    </citation>
    <scope>NUCLEOTIDE SEQUENCE [LARGE SCALE GENOMIC DNA]</scope>
    <source>
        <strain evidence="3 4">CAU 1489</strain>
    </source>
</reference>
<evidence type="ECO:0008006" key="5">
    <source>
        <dbReference type="Google" id="ProtNLM"/>
    </source>
</evidence>
<dbReference type="PANTHER" id="PTHR43708:SF8">
    <property type="entry name" value="OXIDOREDUCTASE"/>
    <property type="match status" value="1"/>
</dbReference>
<dbReference type="InterPro" id="IPR036291">
    <property type="entry name" value="NAD(P)-bd_dom_sf"/>
</dbReference>
<feature type="domain" description="Gfo/Idh/MocA-like oxidoreductase N-terminal" evidence="1">
    <location>
        <begin position="5"/>
        <end position="121"/>
    </location>
</feature>
<name>A0A844QCR4_9HYPH</name>
<dbReference type="Gene3D" id="3.40.50.720">
    <property type="entry name" value="NAD(P)-binding Rossmann-like Domain"/>
    <property type="match status" value="1"/>
</dbReference>
<dbReference type="InterPro" id="IPR051317">
    <property type="entry name" value="Gfo/Idh/MocA_oxidoreduct"/>
</dbReference>
<dbReference type="PANTHER" id="PTHR43708">
    <property type="entry name" value="CONSERVED EXPRESSED OXIDOREDUCTASE (EUROFUNG)"/>
    <property type="match status" value="1"/>
</dbReference>
<protein>
    <recommendedName>
        <fullName evidence="5">Oxidoreductase</fullName>
    </recommendedName>
</protein>
<dbReference type="InterPro" id="IPR000683">
    <property type="entry name" value="Gfo/Idh/MocA-like_OxRdtase_N"/>
</dbReference>
<sequence>MTQPIRIALLGVQHYHANFWTKAILARKDAAMAGIWDSDPALAEKFANAYALTVFGDRQALLQECDAVAICSTTIEHRELIAAAIDAGKPILCEKPLSVNVREGLEICRMLAASPVPFMQGFPKRFDPVSEAVRKIVASGDLGTVTLCRIRHGHSHGLSDDFCKAWFVDPEKSGGGTLLDEGVHAADLLRLLFGEPERAFAALSAHTLGLPVEDTALATFSYRSGLLAEVATSWCFAAADHSIEIYGTGGTVLVSGVDIASRPTREEAFLQVFRRDGTTRGWQVSDIVPHFKTGVFHEHVAWAFIDALVGGTAMPTGVRDGLYASAMIEAAYEAARQGRMMPIDYPEVGP</sequence>
<dbReference type="RefSeq" id="WP_156710688.1">
    <property type="nucleotide sequence ID" value="NZ_WPHG01000001.1"/>
</dbReference>
<proteinExistence type="predicted"/>
<gene>
    <name evidence="3" type="ORF">GN330_00900</name>
</gene>
<accession>A0A844QCR4</accession>
<evidence type="ECO:0000313" key="4">
    <source>
        <dbReference type="Proteomes" id="UP000463224"/>
    </source>
</evidence>
<organism evidence="3 4">
    <name type="scientific">Nitratireductor arenosus</name>
    <dbReference type="NCBI Taxonomy" id="2682096"/>
    <lineage>
        <taxon>Bacteria</taxon>
        <taxon>Pseudomonadati</taxon>
        <taxon>Pseudomonadota</taxon>
        <taxon>Alphaproteobacteria</taxon>
        <taxon>Hyphomicrobiales</taxon>
        <taxon>Phyllobacteriaceae</taxon>
        <taxon>Nitratireductor</taxon>
    </lineage>
</organism>
<dbReference type="SUPFAM" id="SSF55347">
    <property type="entry name" value="Glyceraldehyde-3-phosphate dehydrogenase-like, C-terminal domain"/>
    <property type="match status" value="1"/>
</dbReference>
<keyword evidence="4" id="KW-1185">Reference proteome</keyword>
<comment type="caution">
    <text evidence="3">The sequence shown here is derived from an EMBL/GenBank/DDBJ whole genome shotgun (WGS) entry which is preliminary data.</text>
</comment>
<dbReference type="GO" id="GO:0000166">
    <property type="term" value="F:nucleotide binding"/>
    <property type="evidence" value="ECO:0007669"/>
    <property type="project" value="InterPro"/>
</dbReference>
<feature type="domain" description="GFO/IDH/MocA-like oxidoreductase" evidence="2">
    <location>
        <begin position="132"/>
        <end position="252"/>
    </location>
</feature>
<dbReference type="InterPro" id="IPR055170">
    <property type="entry name" value="GFO_IDH_MocA-like_dom"/>
</dbReference>
<evidence type="ECO:0000259" key="2">
    <source>
        <dbReference type="Pfam" id="PF22725"/>
    </source>
</evidence>
<dbReference type="EMBL" id="WPHG01000001">
    <property type="protein sequence ID" value="MVA95810.1"/>
    <property type="molecule type" value="Genomic_DNA"/>
</dbReference>
<dbReference type="AlphaFoldDB" id="A0A844QCR4"/>
<evidence type="ECO:0000259" key="1">
    <source>
        <dbReference type="Pfam" id="PF01408"/>
    </source>
</evidence>
<dbReference type="Pfam" id="PF01408">
    <property type="entry name" value="GFO_IDH_MocA"/>
    <property type="match status" value="1"/>
</dbReference>
<dbReference type="Proteomes" id="UP000463224">
    <property type="component" value="Unassembled WGS sequence"/>
</dbReference>
<evidence type="ECO:0000313" key="3">
    <source>
        <dbReference type="EMBL" id="MVA95810.1"/>
    </source>
</evidence>